<reference evidence="2" key="1">
    <citation type="journal article" date="2022" name="Microbiol. Resour. Announc.">
        <title>Draft Genome Sequence of a Methanogenic Archaeon from West Spitsbergen Permafrost.</title>
        <authorList>
            <person name="Trubitsyn V."/>
            <person name="Rivkina E."/>
            <person name="Shcherbakova V."/>
        </authorList>
    </citation>
    <scope>NUCLEOTIDE SEQUENCE [LARGE SCALE GENOMIC DNA]</scope>
    <source>
        <strain evidence="2">VT</strain>
    </source>
</reference>
<dbReference type="EMBL" id="JAIOUQ010000003">
    <property type="protein sequence ID" value="MBZ2165164.1"/>
    <property type="molecule type" value="Genomic_DNA"/>
</dbReference>
<protein>
    <submittedName>
        <fullName evidence="1">Uncharacterized protein</fullName>
    </submittedName>
</protein>
<dbReference type="AlphaFoldDB" id="A0A8T5UND4"/>
<sequence>MTVEADESKLLKRMKDLHKEIDVMNDDKFRFSEINLDYIKNELFTSDFMKTHTDFPSFEKMIGSTSFKIENEIEFRDATDTAEWNQCIMKHTEFKNWNEMLRTSVIERATRKLMVKTL</sequence>
<organism evidence="1 2">
    <name type="scientific">Methanobacterium spitsbergense</name>
    <dbReference type="NCBI Taxonomy" id="2874285"/>
    <lineage>
        <taxon>Archaea</taxon>
        <taxon>Methanobacteriati</taxon>
        <taxon>Methanobacteriota</taxon>
        <taxon>Methanomada group</taxon>
        <taxon>Methanobacteria</taxon>
        <taxon>Methanobacteriales</taxon>
        <taxon>Methanobacteriaceae</taxon>
        <taxon>Methanobacterium</taxon>
    </lineage>
</organism>
<gene>
    <name evidence="1" type="ORF">K8N75_03785</name>
</gene>
<dbReference type="Proteomes" id="UP000825933">
    <property type="component" value="Unassembled WGS sequence"/>
</dbReference>
<keyword evidence="2" id="KW-1185">Reference proteome</keyword>
<accession>A0A8T5UND4</accession>
<proteinExistence type="predicted"/>
<name>A0A8T5UND4_9EURY</name>
<evidence type="ECO:0000313" key="2">
    <source>
        <dbReference type="Proteomes" id="UP000825933"/>
    </source>
</evidence>
<comment type="caution">
    <text evidence="1">The sequence shown here is derived from an EMBL/GenBank/DDBJ whole genome shotgun (WGS) entry which is preliminary data.</text>
</comment>
<dbReference type="RefSeq" id="WP_223790786.1">
    <property type="nucleotide sequence ID" value="NZ_JAIOUQ010000003.1"/>
</dbReference>
<evidence type="ECO:0000313" key="1">
    <source>
        <dbReference type="EMBL" id="MBZ2165164.1"/>
    </source>
</evidence>